<protein>
    <submittedName>
        <fullName evidence="1">RCG36842</fullName>
    </submittedName>
</protein>
<organism evidence="1 2">
    <name type="scientific">Rattus norvegicus</name>
    <name type="common">Rat</name>
    <dbReference type="NCBI Taxonomy" id="10116"/>
    <lineage>
        <taxon>Eukaryota</taxon>
        <taxon>Metazoa</taxon>
        <taxon>Chordata</taxon>
        <taxon>Craniata</taxon>
        <taxon>Vertebrata</taxon>
        <taxon>Euteleostomi</taxon>
        <taxon>Mammalia</taxon>
        <taxon>Eutheria</taxon>
        <taxon>Euarchontoglires</taxon>
        <taxon>Glires</taxon>
        <taxon>Rodentia</taxon>
        <taxon>Myomorpha</taxon>
        <taxon>Muroidea</taxon>
        <taxon>Muridae</taxon>
        <taxon>Murinae</taxon>
        <taxon>Rattus</taxon>
    </lineage>
</organism>
<reference evidence="1 2" key="1">
    <citation type="submission" date="2005-07" db="EMBL/GenBank/DDBJ databases">
        <authorList>
            <person name="Mural R.J."/>
            <person name="Li P.W."/>
            <person name="Adams M.D."/>
            <person name="Amanatides P.G."/>
            <person name="Baden-Tillson H."/>
            <person name="Barnstead M."/>
            <person name="Chin S.H."/>
            <person name="Dew I."/>
            <person name="Evans C.A."/>
            <person name="Ferriera S."/>
            <person name="Flanigan M."/>
            <person name="Fosler C."/>
            <person name="Glodek A."/>
            <person name="Gu Z."/>
            <person name="Holt R.A."/>
            <person name="Jennings D."/>
            <person name="Kraft C.L."/>
            <person name="Lu F."/>
            <person name="Nguyen T."/>
            <person name="Nusskern D.R."/>
            <person name="Pfannkoch C.M."/>
            <person name="Sitter C."/>
            <person name="Sutton G.G."/>
            <person name="Venter J.C."/>
            <person name="Wang Z."/>
            <person name="Woodage T."/>
            <person name="Zheng X.H."/>
            <person name="Zhong F."/>
        </authorList>
    </citation>
    <scope>NUCLEOTIDE SEQUENCE [LARGE SCALE GENOMIC DNA]</scope>
    <source>
        <strain>BN</strain>
        <strain evidence="2">Sprague-Dawley</strain>
    </source>
</reference>
<accession>A6HUH7</accession>
<sequence>MRRLYTACCIATNKD</sequence>
<dbReference type="EMBL" id="CH473951">
    <property type="protein sequence ID" value="EDM02540.1"/>
    <property type="molecule type" value="Genomic_DNA"/>
</dbReference>
<gene>
    <name evidence="1" type="ORF">rCG_36842</name>
</gene>
<evidence type="ECO:0000313" key="2">
    <source>
        <dbReference type="Proteomes" id="UP000234681"/>
    </source>
</evidence>
<proteinExistence type="predicted"/>
<name>A6HUH7_RAT</name>
<evidence type="ECO:0000313" key="1">
    <source>
        <dbReference type="EMBL" id="EDM02540.1"/>
    </source>
</evidence>
<dbReference type="Proteomes" id="UP000234681">
    <property type="component" value="Chromosome 15"/>
</dbReference>